<dbReference type="AlphaFoldDB" id="A0ABD2BBK4"/>
<accession>A0ABD2BBK4</accession>
<protein>
    <submittedName>
        <fullName evidence="2">Uncharacterized protein</fullName>
    </submittedName>
</protein>
<reference evidence="2 3" key="1">
    <citation type="journal article" date="2024" name="Ann. Entomol. Soc. Am.">
        <title>Genomic analyses of the southern and eastern yellowjacket wasps (Hymenoptera: Vespidae) reveal evolutionary signatures of social life.</title>
        <authorList>
            <person name="Catto M.A."/>
            <person name="Caine P.B."/>
            <person name="Orr S.E."/>
            <person name="Hunt B.G."/>
            <person name="Goodisman M.A.D."/>
        </authorList>
    </citation>
    <scope>NUCLEOTIDE SEQUENCE [LARGE SCALE GENOMIC DNA]</scope>
    <source>
        <strain evidence="2">232</strain>
        <tissue evidence="2">Head and thorax</tissue>
    </source>
</reference>
<gene>
    <name evidence="2" type="ORF">V1477_015933</name>
</gene>
<feature type="compositionally biased region" description="Acidic residues" evidence="1">
    <location>
        <begin position="38"/>
        <end position="52"/>
    </location>
</feature>
<organism evidence="2 3">
    <name type="scientific">Vespula maculifrons</name>
    <name type="common">Eastern yellow jacket</name>
    <name type="synonym">Wasp</name>
    <dbReference type="NCBI Taxonomy" id="7453"/>
    <lineage>
        <taxon>Eukaryota</taxon>
        <taxon>Metazoa</taxon>
        <taxon>Ecdysozoa</taxon>
        <taxon>Arthropoda</taxon>
        <taxon>Hexapoda</taxon>
        <taxon>Insecta</taxon>
        <taxon>Pterygota</taxon>
        <taxon>Neoptera</taxon>
        <taxon>Endopterygota</taxon>
        <taxon>Hymenoptera</taxon>
        <taxon>Apocrita</taxon>
        <taxon>Aculeata</taxon>
        <taxon>Vespoidea</taxon>
        <taxon>Vespidae</taxon>
        <taxon>Vespinae</taxon>
        <taxon>Vespula</taxon>
    </lineage>
</organism>
<comment type="caution">
    <text evidence="2">The sequence shown here is derived from an EMBL/GenBank/DDBJ whole genome shotgun (WGS) entry which is preliminary data.</text>
</comment>
<feature type="region of interest" description="Disordered" evidence="1">
    <location>
        <begin position="32"/>
        <end position="55"/>
    </location>
</feature>
<evidence type="ECO:0000313" key="3">
    <source>
        <dbReference type="Proteomes" id="UP001607303"/>
    </source>
</evidence>
<sequence>MDSLLGFLANSRERCIVTQHLSISFSNSSNQPLIQIREEEEEEEEEEAEELASELASCPRTTFENGQVTSEGHRSIRDLINWIYTEQCCPLRGGNTNHFPMSSGMGNLVVCYEPLIEFQFDDLVVRFTGKKGFV</sequence>
<name>A0ABD2BBK4_VESMC</name>
<evidence type="ECO:0000313" key="2">
    <source>
        <dbReference type="EMBL" id="KAL2730122.1"/>
    </source>
</evidence>
<dbReference type="Proteomes" id="UP001607303">
    <property type="component" value="Unassembled WGS sequence"/>
</dbReference>
<dbReference type="EMBL" id="JAYRBN010000091">
    <property type="protein sequence ID" value="KAL2730122.1"/>
    <property type="molecule type" value="Genomic_DNA"/>
</dbReference>
<keyword evidence="3" id="KW-1185">Reference proteome</keyword>
<proteinExistence type="predicted"/>
<evidence type="ECO:0000256" key="1">
    <source>
        <dbReference type="SAM" id="MobiDB-lite"/>
    </source>
</evidence>